<gene>
    <name evidence="1" type="ORF">BW425_14870</name>
</gene>
<protein>
    <submittedName>
        <fullName evidence="1">Uncharacterized protein</fullName>
    </submittedName>
</protein>
<dbReference type="Proteomes" id="UP000195321">
    <property type="component" value="Unassembled WGS sequence"/>
</dbReference>
<reference evidence="1 2" key="1">
    <citation type="submission" date="2017-02" db="EMBL/GenBank/DDBJ databases">
        <title>Bacillus pseudomycoides isolate FSL K6-0042.</title>
        <authorList>
            <person name="Kovac J."/>
        </authorList>
    </citation>
    <scope>NUCLEOTIDE SEQUENCE [LARGE SCALE GENOMIC DNA]</scope>
    <source>
        <strain evidence="1 2">FSL K6-0042</strain>
    </source>
</reference>
<organism evidence="1 2">
    <name type="scientific">Bacillus pseudomycoides</name>
    <dbReference type="NCBI Taxonomy" id="64104"/>
    <lineage>
        <taxon>Bacteria</taxon>
        <taxon>Bacillati</taxon>
        <taxon>Bacillota</taxon>
        <taxon>Bacilli</taxon>
        <taxon>Bacillales</taxon>
        <taxon>Bacillaceae</taxon>
        <taxon>Bacillus</taxon>
        <taxon>Bacillus cereus group</taxon>
    </lineage>
</organism>
<sequence>MGEHRLSNAYTTIINWVHQYESELNNPYESNRVMDVFIPIVEGFPSVGDEALNRWKFHFIACR</sequence>
<accession>A0A1Y3MI24</accession>
<evidence type="ECO:0000313" key="1">
    <source>
        <dbReference type="EMBL" id="OUM48090.1"/>
    </source>
</evidence>
<comment type="caution">
    <text evidence="1">The sequence shown here is derived from an EMBL/GenBank/DDBJ whole genome shotgun (WGS) entry which is preliminary data.</text>
</comment>
<evidence type="ECO:0000313" key="2">
    <source>
        <dbReference type="Proteomes" id="UP000195321"/>
    </source>
</evidence>
<dbReference type="AlphaFoldDB" id="A0A1Y3MI24"/>
<dbReference type="EMBL" id="MWPX01000016">
    <property type="protein sequence ID" value="OUM48090.1"/>
    <property type="molecule type" value="Genomic_DNA"/>
</dbReference>
<proteinExistence type="predicted"/>
<name>A0A1Y3MI24_9BACI</name>